<gene>
    <name evidence="1" type="ORF">AWZ03_000570</name>
</gene>
<dbReference type="EMBL" id="LSRL02000002">
    <property type="protein sequence ID" value="TDG53027.1"/>
    <property type="molecule type" value="Genomic_DNA"/>
</dbReference>
<proteinExistence type="predicted"/>
<organism evidence="1 2">
    <name type="scientific">Drosophila navojoa</name>
    <name type="common">Fruit fly</name>
    <dbReference type="NCBI Taxonomy" id="7232"/>
    <lineage>
        <taxon>Eukaryota</taxon>
        <taxon>Metazoa</taxon>
        <taxon>Ecdysozoa</taxon>
        <taxon>Arthropoda</taxon>
        <taxon>Hexapoda</taxon>
        <taxon>Insecta</taxon>
        <taxon>Pterygota</taxon>
        <taxon>Neoptera</taxon>
        <taxon>Endopterygota</taxon>
        <taxon>Diptera</taxon>
        <taxon>Brachycera</taxon>
        <taxon>Muscomorpha</taxon>
        <taxon>Ephydroidea</taxon>
        <taxon>Drosophilidae</taxon>
        <taxon>Drosophila</taxon>
    </lineage>
</organism>
<comment type="caution">
    <text evidence="1">The sequence shown here is derived from an EMBL/GenBank/DDBJ whole genome shotgun (WGS) entry which is preliminary data.</text>
</comment>
<name>A0A484BW17_DRONA</name>
<dbReference type="Proteomes" id="UP000295192">
    <property type="component" value="Unassembled WGS sequence"/>
</dbReference>
<accession>A0A484BW17</accession>
<dbReference type="AlphaFoldDB" id="A0A484BW17"/>
<reference evidence="1 2" key="1">
    <citation type="journal article" date="2019" name="J. Hered.">
        <title>An Improved Genome Assembly for Drosophila navojoa, the Basal Species in the mojavensis Cluster.</title>
        <authorList>
            <person name="Vanderlinde T."/>
            <person name="Dupim E.G."/>
            <person name="Nazario-Yepiz N.O."/>
            <person name="Carvalho A.B."/>
        </authorList>
    </citation>
    <scope>NUCLEOTIDE SEQUENCE [LARGE SCALE GENOMIC DNA]</scope>
    <source>
        <strain evidence="1">Navoj_Jal97</strain>
        <tissue evidence="1">Whole organism</tissue>
    </source>
</reference>
<sequence>MISNSDSNSNSNSNCGSYRDKLPAVTLRHWDAVWLLGWLRRCLGQRHPSAEECKLQLCRWRNKRLTGHVCCPNWLRLPPLPSGPLALPQLPLPSPQSLLLLPGLGLGLGLGLDLCLESRVSQSGSESKSGHDL</sequence>
<keyword evidence="2" id="KW-1185">Reference proteome</keyword>
<protein>
    <submittedName>
        <fullName evidence="1">Uncharacterized protein</fullName>
    </submittedName>
</protein>
<evidence type="ECO:0000313" key="2">
    <source>
        <dbReference type="Proteomes" id="UP000295192"/>
    </source>
</evidence>
<evidence type="ECO:0000313" key="1">
    <source>
        <dbReference type="EMBL" id="TDG53027.1"/>
    </source>
</evidence>